<name>A0AAD7GP02_MYCRO</name>
<feature type="compositionally biased region" description="Low complexity" evidence="1">
    <location>
        <begin position="63"/>
        <end position="85"/>
    </location>
</feature>
<dbReference type="AlphaFoldDB" id="A0AAD7GP02"/>
<dbReference type="EMBL" id="JARKIE010000012">
    <property type="protein sequence ID" value="KAJ7703590.1"/>
    <property type="molecule type" value="Genomic_DNA"/>
</dbReference>
<feature type="compositionally biased region" description="Low complexity" evidence="1">
    <location>
        <begin position="137"/>
        <end position="151"/>
    </location>
</feature>
<feature type="region of interest" description="Disordered" evidence="1">
    <location>
        <begin position="257"/>
        <end position="283"/>
    </location>
</feature>
<comment type="caution">
    <text evidence="2">The sequence shown here is derived from an EMBL/GenBank/DDBJ whole genome shotgun (WGS) entry which is preliminary data.</text>
</comment>
<proteinExistence type="predicted"/>
<feature type="compositionally biased region" description="Basic and acidic residues" evidence="1">
    <location>
        <begin position="20"/>
        <end position="30"/>
    </location>
</feature>
<accession>A0AAD7GP02</accession>
<evidence type="ECO:0000313" key="3">
    <source>
        <dbReference type="Proteomes" id="UP001221757"/>
    </source>
</evidence>
<organism evidence="2 3">
    <name type="scientific">Mycena rosella</name>
    <name type="common">Pink bonnet</name>
    <name type="synonym">Agaricus rosellus</name>
    <dbReference type="NCBI Taxonomy" id="1033263"/>
    <lineage>
        <taxon>Eukaryota</taxon>
        <taxon>Fungi</taxon>
        <taxon>Dikarya</taxon>
        <taxon>Basidiomycota</taxon>
        <taxon>Agaricomycotina</taxon>
        <taxon>Agaricomycetes</taxon>
        <taxon>Agaricomycetidae</taxon>
        <taxon>Agaricales</taxon>
        <taxon>Marasmiineae</taxon>
        <taxon>Mycenaceae</taxon>
        <taxon>Mycena</taxon>
    </lineage>
</organism>
<dbReference type="Proteomes" id="UP001221757">
    <property type="component" value="Unassembled WGS sequence"/>
</dbReference>
<gene>
    <name evidence="2" type="ORF">B0H17DRAFT_1326794</name>
</gene>
<feature type="compositionally biased region" description="Pro residues" evidence="1">
    <location>
        <begin position="49"/>
        <end position="62"/>
    </location>
</feature>
<evidence type="ECO:0000313" key="2">
    <source>
        <dbReference type="EMBL" id="KAJ7703590.1"/>
    </source>
</evidence>
<feature type="compositionally biased region" description="Basic and acidic residues" evidence="1">
    <location>
        <begin position="274"/>
        <end position="283"/>
    </location>
</feature>
<feature type="compositionally biased region" description="Pro residues" evidence="1">
    <location>
        <begin position="1"/>
        <end position="10"/>
    </location>
</feature>
<feature type="region of interest" description="Disordered" evidence="1">
    <location>
        <begin position="1"/>
        <end position="99"/>
    </location>
</feature>
<protein>
    <submittedName>
        <fullName evidence="2">Uncharacterized protein</fullName>
    </submittedName>
</protein>
<feature type="compositionally biased region" description="Polar residues" evidence="1">
    <location>
        <begin position="158"/>
        <end position="177"/>
    </location>
</feature>
<keyword evidence="3" id="KW-1185">Reference proteome</keyword>
<feature type="compositionally biased region" description="Low complexity" evidence="1">
    <location>
        <begin position="257"/>
        <end position="269"/>
    </location>
</feature>
<evidence type="ECO:0000256" key="1">
    <source>
        <dbReference type="SAM" id="MobiDB-lite"/>
    </source>
</evidence>
<feature type="region of interest" description="Disordered" evidence="1">
    <location>
        <begin position="137"/>
        <end position="194"/>
    </location>
</feature>
<reference evidence="2" key="1">
    <citation type="submission" date="2023-03" db="EMBL/GenBank/DDBJ databases">
        <title>Massive genome expansion in bonnet fungi (Mycena s.s.) driven by repeated elements and novel gene families across ecological guilds.</title>
        <authorList>
            <consortium name="Lawrence Berkeley National Laboratory"/>
            <person name="Harder C.B."/>
            <person name="Miyauchi S."/>
            <person name="Viragh M."/>
            <person name="Kuo A."/>
            <person name="Thoen E."/>
            <person name="Andreopoulos B."/>
            <person name="Lu D."/>
            <person name="Skrede I."/>
            <person name="Drula E."/>
            <person name="Henrissat B."/>
            <person name="Morin E."/>
            <person name="Kohler A."/>
            <person name="Barry K."/>
            <person name="LaButti K."/>
            <person name="Morin E."/>
            <person name="Salamov A."/>
            <person name="Lipzen A."/>
            <person name="Mereny Z."/>
            <person name="Hegedus B."/>
            <person name="Baldrian P."/>
            <person name="Stursova M."/>
            <person name="Weitz H."/>
            <person name="Taylor A."/>
            <person name="Grigoriev I.V."/>
            <person name="Nagy L.G."/>
            <person name="Martin F."/>
            <person name="Kauserud H."/>
        </authorList>
    </citation>
    <scope>NUCLEOTIDE SEQUENCE</scope>
    <source>
        <strain evidence="2">CBHHK067</strain>
    </source>
</reference>
<sequence>MPSPKPPQIPPDQSRFLSAHHGDRAEDVHPPRPPPAPARRPARPRPPRPRPLNDPRPPPPTLMRPLFFCLSFSPSSPGSQLQLRPAGPYRGALPERRQVPPLRRGGAHLEVVRDGGADVSRFVPFLIPDCTHALATAAARRTTSRRSAPSRGRIRPRSVTTTARGRTSSWTAPSSEHPSGVLRPLAAPLDADGPSASPLIARPGLFHSSPHSQSRHSLPDVRLPIYCCRWSCRQSSKALIADGFILVEHISCTYSAPRSPSSPSGASHPFNPRDLSDAPLAEH</sequence>